<dbReference type="EMBL" id="FUHU01000045">
    <property type="protein sequence ID" value="SJM68351.1"/>
    <property type="molecule type" value="Genomic_DNA"/>
</dbReference>
<keyword evidence="2" id="KW-1185">Reference proteome</keyword>
<protein>
    <submittedName>
        <fullName evidence="1">Uncharacterized protein</fullName>
    </submittedName>
</protein>
<dbReference type="RefSeq" id="WP_268802406.1">
    <property type="nucleotide sequence ID" value="NZ_FUHU01000045.1"/>
</dbReference>
<dbReference type="AlphaFoldDB" id="A0A1R4GJF2"/>
<accession>A0A1R4GJF2</accession>
<gene>
    <name evidence="1" type="ORF">CZ674_12535</name>
</gene>
<evidence type="ECO:0000313" key="2">
    <source>
        <dbReference type="Proteomes" id="UP000195787"/>
    </source>
</evidence>
<evidence type="ECO:0000313" key="1">
    <source>
        <dbReference type="EMBL" id="SJM68351.1"/>
    </source>
</evidence>
<dbReference type="GeneID" id="303174370"/>
<reference evidence="1 2" key="1">
    <citation type="submission" date="2017-02" db="EMBL/GenBank/DDBJ databases">
        <authorList>
            <person name="Peterson S.W."/>
        </authorList>
    </citation>
    <scope>NUCLEOTIDE SEQUENCE [LARGE SCALE GENOMIC DNA]</scope>
    <source>
        <strain evidence="1 2">LMG 22410</strain>
    </source>
</reference>
<sequence length="43" mass="5089">MTDEPHREEDLIDELDIIEEQPLEARAPMYGRIHERLQAELDA</sequence>
<name>A0A1R4GJF2_9MICO</name>
<proteinExistence type="predicted"/>
<organism evidence="1 2">
    <name type="scientific">Agrococcus casei LMG 22410</name>
    <dbReference type="NCBI Taxonomy" id="1255656"/>
    <lineage>
        <taxon>Bacteria</taxon>
        <taxon>Bacillati</taxon>
        <taxon>Actinomycetota</taxon>
        <taxon>Actinomycetes</taxon>
        <taxon>Micrococcales</taxon>
        <taxon>Microbacteriaceae</taxon>
        <taxon>Agrococcus</taxon>
    </lineage>
</organism>
<dbReference type="Proteomes" id="UP000195787">
    <property type="component" value="Unassembled WGS sequence"/>
</dbReference>